<evidence type="ECO:0000313" key="4">
    <source>
        <dbReference type="Proteomes" id="UP000579153"/>
    </source>
</evidence>
<feature type="domain" description="YknX-like C-terminal permuted SH3-like" evidence="2">
    <location>
        <begin position="386"/>
        <end position="450"/>
    </location>
</feature>
<dbReference type="Pfam" id="PF25989">
    <property type="entry name" value="YknX_C"/>
    <property type="match status" value="1"/>
</dbReference>
<dbReference type="RefSeq" id="WP_185069947.1">
    <property type="nucleotide sequence ID" value="NZ_JACHMB010000001.1"/>
</dbReference>
<organism evidence="3 4">
    <name type="scientific">Nonomuraea jabiensis</name>
    <dbReference type="NCBI Taxonomy" id="882448"/>
    <lineage>
        <taxon>Bacteria</taxon>
        <taxon>Bacillati</taxon>
        <taxon>Actinomycetota</taxon>
        <taxon>Actinomycetes</taxon>
        <taxon>Streptosporangiales</taxon>
        <taxon>Streptosporangiaceae</taxon>
        <taxon>Nonomuraea</taxon>
    </lineage>
</organism>
<dbReference type="InterPro" id="IPR058637">
    <property type="entry name" value="YknX-like_C"/>
</dbReference>
<dbReference type="Gene3D" id="2.40.30.170">
    <property type="match status" value="1"/>
</dbReference>
<dbReference type="Proteomes" id="UP000579153">
    <property type="component" value="Unassembled WGS sequence"/>
</dbReference>
<dbReference type="AlphaFoldDB" id="A0A7W9LAB0"/>
<proteinExistence type="predicted"/>
<dbReference type="SUPFAM" id="SSF111369">
    <property type="entry name" value="HlyD-like secretion proteins"/>
    <property type="match status" value="1"/>
</dbReference>
<keyword evidence="4" id="KW-1185">Reference proteome</keyword>
<dbReference type="PANTHER" id="PTHR30469">
    <property type="entry name" value="MULTIDRUG RESISTANCE PROTEIN MDTA"/>
    <property type="match status" value="1"/>
</dbReference>
<dbReference type="PRINTS" id="PR01490">
    <property type="entry name" value="RTXTOXIND"/>
</dbReference>
<evidence type="ECO:0000259" key="2">
    <source>
        <dbReference type="Pfam" id="PF25989"/>
    </source>
</evidence>
<dbReference type="EMBL" id="JACHMB010000001">
    <property type="protein sequence ID" value="MBB5776426.1"/>
    <property type="molecule type" value="Genomic_DNA"/>
</dbReference>
<reference evidence="3 4" key="1">
    <citation type="submission" date="2020-08" db="EMBL/GenBank/DDBJ databases">
        <title>Sequencing the genomes of 1000 actinobacteria strains.</title>
        <authorList>
            <person name="Klenk H.-P."/>
        </authorList>
    </citation>
    <scope>NUCLEOTIDE SEQUENCE [LARGE SCALE GENOMIC DNA]</scope>
    <source>
        <strain evidence="3 4">DSM 45507</strain>
    </source>
</reference>
<dbReference type="GO" id="GO:0015562">
    <property type="term" value="F:efflux transmembrane transporter activity"/>
    <property type="evidence" value="ECO:0007669"/>
    <property type="project" value="TreeGrafter"/>
</dbReference>
<gene>
    <name evidence="3" type="ORF">HD596_003182</name>
</gene>
<dbReference type="Gene3D" id="2.40.420.20">
    <property type="match status" value="1"/>
</dbReference>
<dbReference type="PROSITE" id="PS51257">
    <property type="entry name" value="PROKAR_LIPOPROTEIN"/>
    <property type="match status" value="1"/>
</dbReference>
<name>A0A7W9LAB0_9ACTN</name>
<sequence>MTLRRGIAPLLVLFALTGCTSEEPPAVQVGQVGRGPVTEVVEAPATIGARASATLRSPAQGTIAKLYVREGDRVRKGQILLRISSPQAQSQLRQARQASKAATPASFGTPEVRLPSFDTRAFDRKVAAHFARAHKEAKKVEDARTRRQLLSAIDLARAQHKAQTRALASITAQLNRSISGLLSGVTGGLSRSMASLQAASKSQAKAAVKAAESTVRSLTIKAPFGGVVTLGRASGGGGAGGGVEGLLSQLPGGGQQLPSLPSTGGSTSGSPVAVGVPVSAGDSVVTVTDVSELTLDADVDETDVLLVKKGVRAGVELDAVPGATYTAVVTGIGVTPMEGTTGGVSYPVRLKLGPGAFDDGSKAPTPKPGMSAVTRLTVRESPSAVSAPASAIVSSGRESVVWAIRNGAAERRVVKLGAQGDAVVEVLSGLSVGDRIVVKGADSVRQGQPIP</sequence>
<comment type="caution">
    <text evidence="3">The sequence shown here is derived from an EMBL/GenBank/DDBJ whole genome shotgun (WGS) entry which is preliminary data.</text>
</comment>
<evidence type="ECO:0000256" key="1">
    <source>
        <dbReference type="SAM" id="MobiDB-lite"/>
    </source>
</evidence>
<evidence type="ECO:0000313" key="3">
    <source>
        <dbReference type="EMBL" id="MBB5776426.1"/>
    </source>
</evidence>
<protein>
    <submittedName>
        <fullName evidence="3">Multidrug efflux pump subunit AcrA (Membrane-fusion protein)</fullName>
    </submittedName>
</protein>
<dbReference type="GO" id="GO:1990281">
    <property type="term" value="C:efflux pump complex"/>
    <property type="evidence" value="ECO:0007669"/>
    <property type="project" value="TreeGrafter"/>
</dbReference>
<dbReference type="Gene3D" id="2.40.50.100">
    <property type="match status" value="1"/>
</dbReference>
<feature type="region of interest" description="Disordered" evidence="1">
    <location>
        <begin position="250"/>
        <end position="270"/>
    </location>
</feature>
<accession>A0A7W9LAB0</accession>